<dbReference type="GO" id="GO:0033982">
    <property type="term" value="F:3-dehydro-L-gulonate-6-phosphate decarboxylase activity"/>
    <property type="evidence" value="ECO:0007669"/>
    <property type="project" value="UniProtKB-EC"/>
</dbReference>
<sequence length="218" mass="24259">MGKPLLQIALDNLTIEDAINSAKKVEKYIDVIEVGTILIASEGKKAVKALKEAFPDKIIVADGKIADAGKVFGKMFFENGADYTTCICAAELPTIVETMKVAKEYKDTNEVQIEMTSNFTWEQAKAWQEANVPQVVWHRSRDSQASGVKWGEKDINAVDRLSKMGFKVTVTGGVALEDIKLFKDIPIYIFIAGRSLRDAENPELAAKAFKDEFDKYWS</sequence>
<dbReference type="NCBIfam" id="NF009832">
    <property type="entry name" value="PRK13306.1"/>
    <property type="match status" value="1"/>
</dbReference>
<dbReference type="GO" id="GO:0004590">
    <property type="term" value="F:orotidine-5'-phosphate decarboxylase activity"/>
    <property type="evidence" value="ECO:0007669"/>
    <property type="project" value="InterPro"/>
</dbReference>
<evidence type="ECO:0000259" key="3">
    <source>
        <dbReference type="SMART" id="SM00934"/>
    </source>
</evidence>
<evidence type="ECO:0000313" key="4">
    <source>
        <dbReference type="EMBL" id="AKA50222.1"/>
    </source>
</evidence>
<dbReference type="SUPFAM" id="SSF51366">
    <property type="entry name" value="Ribulose-phoshate binding barrel"/>
    <property type="match status" value="1"/>
</dbReference>
<dbReference type="Proteomes" id="UP000503310">
    <property type="component" value="Chromosome"/>
</dbReference>
<organism evidence="6">
    <name type="scientific">Mycoplasmopsis gallinacea</name>
    <dbReference type="NCBI Taxonomy" id="29556"/>
    <lineage>
        <taxon>Bacteria</taxon>
        <taxon>Bacillati</taxon>
        <taxon>Mycoplasmatota</taxon>
        <taxon>Mycoplasmoidales</taxon>
        <taxon>Metamycoplasmataceae</taxon>
        <taxon>Mycoplasmopsis</taxon>
    </lineage>
</organism>
<dbReference type="Gene3D" id="3.20.20.70">
    <property type="entry name" value="Aldolase class I"/>
    <property type="match status" value="1"/>
</dbReference>
<dbReference type="InterPro" id="IPR041710">
    <property type="entry name" value="HPS/KGPDC"/>
</dbReference>
<dbReference type="HOGENOM" id="CLU_081825_0_0_14"/>
<evidence type="ECO:0000256" key="2">
    <source>
        <dbReference type="ARBA" id="ARBA00023277"/>
    </source>
</evidence>
<proteinExistence type="predicted"/>
<dbReference type="SMART" id="SM00934">
    <property type="entry name" value="OMPdecase"/>
    <property type="match status" value="1"/>
</dbReference>
<dbReference type="PANTHER" id="PTHR35039:SF3">
    <property type="entry name" value="3-KETO-L-GULONATE-6-PHOSPHATE DECARBOXYLASE SGBH-RELATED"/>
    <property type="match status" value="1"/>
</dbReference>
<reference evidence="4 6" key="1">
    <citation type="journal article" date="2015" name="Genome Announc.">
        <title>Complete Genome Sequence of Mycoplasma meleagridis, a Possible Emerging Pathogen in Chickens.</title>
        <authorList>
            <person name="Abolnik C."/>
        </authorList>
    </citation>
    <scope>NUCLEOTIDE SEQUENCE [LARGE SCALE GENOMIC DNA]</scope>
    <source>
        <strain evidence="4 6">B2096 8B</strain>
    </source>
</reference>
<dbReference type="EC" id="4.1.1.85" evidence="4"/>
<dbReference type="Proteomes" id="UP000032722">
    <property type="component" value="Chromosome"/>
</dbReference>
<dbReference type="EMBL" id="CP011021">
    <property type="protein sequence ID" value="AKA50222.1"/>
    <property type="molecule type" value="Genomic_DNA"/>
</dbReference>
<dbReference type="CDD" id="cd04726">
    <property type="entry name" value="KGPDC_HPS"/>
    <property type="match status" value="1"/>
</dbReference>
<dbReference type="GO" id="GO:0006207">
    <property type="term" value="P:'de novo' pyrimidine nucleobase biosynthetic process"/>
    <property type="evidence" value="ECO:0007669"/>
    <property type="project" value="InterPro"/>
</dbReference>
<protein>
    <submittedName>
        <fullName evidence="5">3-dehydro-L-gulonate-6-phosphate decarboxylase</fullName>
    </submittedName>
    <submittedName>
        <fullName evidence="4">3-keto-L-gulonate-6-phosphate decarboxylase</fullName>
        <ecNumber evidence="4">4.1.1.85</ecNumber>
    </submittedName>
</protein>
<dbReference type="GO" id="GO:0019854">
    <property type="term" value="P:L-ascorbic acid catabolic process"/>
    <property type="evidence" value="ECO:0007669"/>
    <property type="project" value="TreeGrafter"/>
</dbReference>
<feature type="domain" description="Orotidine 5'-phosphate decarboxylase" evidence="3">
    <location>
        <begin position="5"/>
        <end position="209"/>
    </location>
</feature>
<keyword evidence="2" id="KW-0119">Carbohydrate metabolism</keyword>
<name>A0A0D5ZKG6_9BACT</name>
<dbReference type="EMBL" id="CP047225">
    <property type="protein sequence ID" value="QIW62409.1"/>
    <property type="molecule type" value="Genomic_DNA"/>
</dbReference>
<dbReference type="RefSeq" id="WP_167845371.1">
    <property type="nucleotide sequence ID" value="NZ_CP047225.1"/>
</dbReference>
<dbReference type="KEGG" id="mgb:VO56_00545"/>
<evidence type="ECO:0000256" key="1">
    <source>
        <dbReference type="ARBA" id="ARBA00023239"/>
    </source>
</evidence>
<keyword evidence="1 4" id="KW-0456">Lyase</keyword>
<evidence type="ECO:0000313" key="5">
    <source>
        <dbReference type="EMBL" id="QIW62409.1"/>
    </source>
</evidence>
<gene>
    <name evidence="4" type="primary">ulaD</name>
    <name evidence="5" type="ORF">GOQ20_03220</name>
    <name evidence="4" type="ORF">VO56_00545</name>
</gene>
<dbReference type="Pfam" id="PF00215">
    <property type="entry name" value="OMPdecase"/>
    <property type="match status" value="1"/>
</dbReference>
<dbReference type="PANTHER" id="PTHR35039">
    <property type="entry name" value="3-KETO-L-GULONATE-6-PHOSPHATE DECARBOXYLASE SGBH-RELATED"/>
    <property type="match status" value="1"/>
</dbReference>
<dbReference type="AlphaFoldDB" id="A0A0D5ZKG6"/>
<dbReference type="PATRIC" id="fig|29556.3.peg.107"/>
<reference evidence="5 7" key="2">
    <citation type="submission" date="2019-12" db="EMBL/GenBank/DDBJ databases">
        <title>Sequencing and analysis of the whole genome of Mycoplasma gallinaceum strain Peacock20181011.</title>
        <authorList>
            <person name="Liu X."/>
            <person name="Qin Z."/>
            <person name="Xu H."/>
        </authorList>
    </citation>
    <scope>NUCLEOTIDE SEQUENCE [LARGE SCALE GENOMIC DNA]</scope>
    <source>
        <strain evidence="5 7">Peacock20181011</strain>
    </source>
</reference>
<evidence type="ECO:0000313" key="7">
    <source>
        <dbReference type="Proteomes" id="UP000503310"/>
    </source>
</evidence>
<dbReference type="FunFam" id="3.20.20.70:FF:000022">
    <property type="entry name" value="3-keto-L-gulonate-6-phosphate decarboxylase UlaD"/>
    <property type="match status" value="1"/>
</dbReference>
<dbReference type="InterPro" id="IPR001754">
    <property type="entry name" value="OMPdeCOase_dom"/>
</dbReference>
<dbReference type="InterPro" id="IPR013785">
    <property type="entry name" value="Aldolase_TIM"/>
</dbReference>
<evidence type="ECO:0000313" key="6">
    <source>
        <dbReference type="Proteomes" id="UP000032722"/>
    </source>
</evidence>
<accession>A0A0D5ZKG6</accession>
<dbReference type="InterPro" id="IPR011060">
    <property type="entry name" value="RibuloseP-bd_barrel"/>
</dbReference>